<comment type="function">
    <text evidence="1">Alpha-L-fucosidase is responsible for hydrolyzing the alpha-1,6-linked fucose joined to the reducing-end N-acetylglucosamine of the carbohydrate moieties of glycoproteins.</text>
</comment>
<evidence type="ECO:0000256" key="4">
    <source>
        <dbReference type="ARBA" id="ARBA00022729"/>
    </source>
</evidence>
<feature type="signal peptide" evidence="7">
    <location>
        <begin position="1"/>
        <end position="24"/>
    </location>
</feature>
<dbReference type="InterPro" id="IPR016286">
    <property type="entry name" value="FUC_metazoa-typ"/>
</dbReference>
<evidence type="ECO:0000256" key="3">
    <source>
        <dbReference type="ARBA" id="ARBA00012662"/>
    </source>
</evidence>
<protein>
    <recommendedName>
        <fullName evidence="3">alpha-L-fucosidase</fullName>
        <ecNumber evidence="3">3.2.1.51</ecNumber>
    </recommendedName>
</protein>
<keyword evidence="4 7" id="KW-0732">Signal</keyword>
<evidence type="ECO:0000256" key="7">
    <source>
        <dbReference type="SAM" id="SignalP"/>
    </source>
</evidence>
<proteinExistence type="inferred from homology"/>
<dbReference type="InterPro" id="IPR017853">
    <property type="entry name" value="GH"/>
</dbReference>
<name>A0ABR9GA74_9GAMM</name>
<evidence type="ECO:0000256" key="2">
    <source>
        <dbReference type="ARBA" id="ARBA00007951"/>
    </source>
</evidence>
<dbReference type="PANTHER" id="PTHR10030:SF37">
    <property type="entry name" value="ALPHA-L-FUCOSIDASE-RELATED"/>
    <property type="match status" value="1"/>
</dbReference>
<comment type="similarity">
    <text evidence="2">Belongs to the glycosyl hydrolase 29 family.</text>
</comment>
<feature type="chain" id="PRO_5047366815" description="alpha-L-fucosidase" evidence="7">
    <location>
        <begin position="25"/>
        <end position="601"/>
    </location>
</feature>
<gene>
    <name evidence="9" type="ORF">IGX34_11105</name>
</gene>
<dbReference type="SMART" id="SM00812">
    <property type="entry name" value="Alpha_L_fucos"/>
    <property type="match status" value="1"/>
</dbReference>
<evidence type="ECO:0000313" key="10">
    <source>
        <dbReference type="Proteomes" id="UP000651010"/>
    </source>
</evidence>
<evidence type="ECO:0000256" key="1">
    <source>
        <dbReference type="ARBA" id="ARBA00004071"/>
    </source>
</evidence>
<feature type="domain" description="Glycoside hydrolase family 29 N-terminal" evidence="8">
    <location>
        <begin position="58"/>
        <end position="365"/>
    </location>
</feature>
<dbReference type="PRINTS" id="PR00741">
    <property type="entry name" value="GLHYDRLASE29"/>
</dbReference>
<comment type="caution">
    <text evidence="9">The sequence shown here is derived from an EMBL/GenBank/DDBJ whole genome shotgun (WGS) entry which is preliminary data.</text>
</comment>
<dbReference type="Proteomes" id="UP000651010">
    <property type="component" value="Unassembled WGS sequence"/>
</dbReference>
<evidence type="ECO:0000313" key="9">
    <source>
        <dbReference type="EMBL" id="MBE1160940.1"/>
    </source>
</evidence>
<dbReference type="PANTHER" id="PTHR10030">
    <property type="entry name" value="ALPHA-L-FUCOSIDASE"/>
    <property type="match status" value="1"/>
</dbReference>
<dbReference type="SUPFAM" id="SSF51445">
    <property type="entry name" value="(Trans)glycosidases"/>
    <property type="match status" value="1"/>
</dbReference>
<keyword evidence="10" id="KW-1185">Reference proteome</keyword>
<evidence type="ECO:0000259" key="8">
    <source>
        <dbReference type="Pfam" id="PF01120"/>
    </source>
</evidence>
<sequence>MGKNVTVRRAAWWLLLSTACGASALWAASPPAQSLDATAAVRPLDQPQLPAGPGPSAHTITQWQDRKFGMFIHFGLYSVAGGMWNGKRVDNGYSEQIRANGPIPPQQYDALAKQFDPTHFDPDAIVALAKAAGMKFIVITAKHHDGFNLFHTAQTDYNVVDDTPYHQDIVKQLADACARGGLQFGVYYSTIDWHPPGGNRYIEGNGNPITPGQEAFNVAQLKELLGHYGPIAEIWFDMGKPTPAQSAHFARTVHDLQPQTMISGRVWNYQGDFAVMGDNAEPDVAMELPWQAPASMFPETWGYRSWQVRNDVQGKIRENITRLARVVSQGGNYILNIGPQGDGAVVPYEAQVLRGIGAWLKRNGEAIYGTRKQPFASLDFGYATVGAHALYLFVAKMPADHRLRVPGVGDTAFGRAYRLGASGAQAAVQREGSDISIALDQLPGWPAAATDAANADTFMPVLVLPFEGALQVRPASMAAAADGSFHLQPAQAERYLNYNGEGYEAPSTLYKLSWQLAAHAADYSLTVTYKPGPQTASMDLWVDGRRYPLQLDGTATQTVQIHRDRAAHPYAMQLELTPHAPFVQGTALPVTVDGVVLTPLH</sequence>
<evidence type="ECO:0000256" key="6">
    <source>
        <dbReference type="ARBA" id="ARBA00023295"/>
    </source>
</evidence>
<dbReference type="Pfam" id="PF01120">
    <property type="entry name" value="Alpha_L_fucos"/>
    <property type="match status" value="1"/>
</dbReference>
<dbReference type="Gene3D" id="3.20.20.80">
    <property type="entry name" value="Glycosidases"/>
    <property type="match status" value="1"/>
</dbReference>
<evidence type="ECO:0000256" key="5">
    <source>
        <dbReference type="ARBA" id="ARBA00022801"/>
    </source>
</evidence>
<keyword evidence="6" id="KW-0326">Glycosidase</keyword>
<dbReference type="EC" id="3.2.1.51" evidence="3"/>
<dbReference type="InterPro" id="IPR000933">
    <property type="entry name" value="Glyco_hydro_29"/>
</dbReference>
<organism evidence="9 10">
    <name type="scientific">Dyella acidiphila</name>
    <dbReference type="NCBI Taxonomy" id="2775866"/>
    <lineage>
        <taxon>Bacteria</taxon>
        <taxon>Pseudomonadati</taxon>
        <taxon>Pseudomonadota</taxon>
        <taxon>Gammaproteobacteria</taxon>
        <taxon>Lysobacterales</taxon>
        <taxon>Rhodanobacteraceae</taxon>
        <taxon>Dyella</taxon>
    </lineage>
</organism>
<dbReference type="InterPro" id="IPR057739">
    <property type="entry name" value="Glyco_hydro_29_N"/>
</dbReference>
<dbReference type="EMBL" id="JACZZA010000006">
    <property type="protein sequence ID" value="MBE1160940.1"/>
    <property type="molecule type" value="Genomic_DNA"/>
</dbReference>
<keyword evidence="5" id="KW-0378">Hydrolase</keyword>
<dbReference type="PROSITE" id="PS51257">
    <property type="entry name" value="PROKAR_LIPOPROTEIN"/>
    <property type="match status" value="1"/>
</dbReference>
<reference evidence="9 10" key="1">
    <citation type="submission" date="2020-09" db="EMBL/GenBank/DDBJ databases">
        <title>Dyella sp. 7MK23 isolated from forest soil.</title>
        <authorList>
            <person name="Fu J."/>
        </authorList>
    </citation>
    <scope>NUCLEOTIDE SEQUENCE [LARGE SCALE GENOMIC DNA]</scope>
    <source>
        <strain evidence="9 10">7MK23</strain>
    </source>
</reference>
<dbReference type="RefSeq" id="WP_192555801.1">
    <property type="nucleotide sequence ID" value="NZ_JACZZA010000006.1"/>
</dbReference>
<accession>A0ABR9GA74</accession>